<evidence type="ECO:0000256" key="2">
    <source>
        <dbReference type="ARBA" id="ARBA00023125"/>
    </source>
</evidence>
<dbReference type="PATRIC" id="fig|1354251.4.peg.1220"/>
<feature type="domain" description="HTH cro/C1-type" evidence="5">
    <location>
        <begin position="14"/>
        <end position="57"/>
    </location>
</feature>
<feature type="domain" description="HTH lacI-type" evidence="4">
    <location>
        <begin position="13"/>
        <end position="67"/>
    </location>
</feature>
<dbReference type="InterPro" id="IPR010982">
    <property type="entry name" value="Lambda_DNA-bd_dom_sf"/>
</dbReference>
<dbReference type="NCBIfam" id="NF007075">
    <property type="entry name" value="PRK09526.1"/>
    <property type="match status" value="1"/>
</dbReference>
<evidence type="ECO:0000256" key="3">
    <source>
        <dbReference type="ARBA" id="ARBA00023163"/>
    </source>
</evidence>
<evidence type="ECO:0000259" key="4">
    <source>
        <dbReference type="PROSITE" id="PS50932"/>
    </source>
</evidence>
<dbReference type="CDD" id="cd01392">
    <property type="entry name" value="HTH_LacI"/>
    <property type="match status" value="1"/>
</dbReference>
<reference evidence="6 7" key="1">
    <citation type="submission" date="2016-04" db="EMBL/GenBank/DDBJ databases">
        <title>ATOL: Assembling a taxonomically balanced genome-scale reconstruction of the evolutionary history of the Enterobacteriaceae.</title>
        <authorList>
            <person name="Plunkett G.III."/>
            <person name="Neeno-Eckwall E.C."/>
            <person name="Glasner J.D."/>
            <person name="Perna N.T."/>
        </authorList>
    </citation>
    <scope>NUCLEOTIDE SEQUENCE [LARGE SCALE GENOMIC DNA]</scope>
    <source>
        <strain evidence="6 7">ATCC 51605</strain>
    </source>
</reference>
<name>A0A1B7ISH0_9ENTR</name>
<organism evidence="6 7">
    <name type="scientific">Buttiauxella brennerae ATCC 51605</name>
    <dbReference type="NCBI Taxonomy" id="1354251"/>
    <lineage>
        <taxon>Bacteria</taxon>
        <taxon>Pseudomonadati</taxon>
        <taxon>Pseudomonadota</taxon>
        <taxon>Gammaproteobacteria</taxon>
        <taxon>Enterobacterales</taxon>
        <taxon>Enterobacteriaceae</taxon>
        <taxon>Buttiauxella</taxon>
    </lineage>
</organism>
<dbReference type="PROSITE" id="PS00356">
    <property type="entry name" value="HTH_LACI_1"/>
    <property type="match status" value="1"/>
</dbReference>
<dbReference type="PROSITE" id="PS50932">
    <property type="entry name" value="HTH_LACI_2"/>
    <property type="match status" value="1"/>
</dbReference>
<dbReference type="CDD" id="cd01574">
    <property type="entry name" value="PBP1_LacI"/>
    <property type="match status" value="1"/>
</dbReference>
<dbReference type="InterPro" id="IPR028082">
    <property type="entry name" value="Peripla_BP_I"/>
</dbReference>
<evidence type="ECO:0000313" key="6">
    <source>
        <dbReference type="EMBL" id="OAT32753.1"/>
    </source>
</evidence>
<comment type="caution">
    <text evidence="6">The sequence shown here is derived from an EMBL/GenBank/DDBJ whole genome shotgun (WGS) entry which is preliminary data.</text>
</comment>
<gene>
    <name evidence="6" type="ORF">M975_1190</name>
</gene>
<keyword evidence="1" id="KW-0805">Transcription regulation</keyword>
<dbReference type="PROSITE" id="PS50943">
    <property type="entry name" value="HTH_CROC1"/>
    <property type="match status" value="1"/>
</dbReference>
<keyword evidence="3" id="KW-0804">Transcription</keyword>
<dbReference type="EMBL" id="LXER01000011">
    <property type="protein sequence ID" value="OAT32753.1"/>
    <property type="molecule type" value="Genomic_DNA"/>
</dbReference>
<dbReference type="GO" id="GO:0003700">
    <property type="term" value="F:DNA-binding transcription factor activity"/>
    <property type="evidence" value="ECO:0007669"/>
    <property type="project" value="TreeGrafter"/>
</dbReference>
<dbReference type="AlphaFoldDB" id="A0A1B7ISH0"/>
<dbReference type="Pfam" id="PF00356">
    <property type="entry name" value="LacI"/>
    <property type="match status" value="1"/>
</dbReference>
<evidence type="ECO:0000313" key="7">
    <source>
        <dbReference type="Proteomes" id="UP000078410"/>
    </source>
</evidence>
<keyword evidence="7" id="KW-1185">Reference proteome</keyword>
<dbReference type="InterPro" id="IPR001387">
    <property type="entry name" value="Cro/C1-type_HTH"/>
</dbReference>
<dbReference type="InterPro" id="IPR000843">
    <property type="entry name" value="HTH_LacI"/>
</dbReference>
<dbReference type="Gene3D" id="3.40.50.2300">
    <property type="match status" value="2"/>
</dbReference>
<proteinExistence type="predicted"/>
<dbReference type="SUPFAM" id="SSF47413">
    <property type="entry name" value="lambda repressor-like DNA-binding domains"/>
    <property type="match status" value="1"/>
</dbReference>
<evidence type="ECO:0000259" key="5">
    <source>
        <dbReference type="PROSITE" id="PS50943"/>
    </source>
</evidence>
<dbReference type="Proteomes" id="UP000078410">
    <property type="component" value="Unassembled WGS sequence"/>
</dbReference>
<dbReference type="GO" id="GO:0000976">
    <property type="term" value="F:transcription cis-regulatory region binding"/>
    <property type="evidence" value="ECO:0007669"/>
    <property type="project" value="TreeGrafter"/>
</dbReference>
<dbReference type="SUPFAM" id="SSF53822">
    <property type="entry name" value="Periplasmic binding protein-like I"/>
    <property type="match status" value="1"/>
</dbReference>
<sequence length="363" mass="39649">MQQKGEKMTNRQATLNDVAREAGVSQQTVSRVLNNPAQVSARTREKVLHAMSVLHYVPNRSAQLLAGKTMPALGLITSSLTYHAPSQIAAAIKSHAEEQQLQVSVAMPKGAEYEALQSVLNEFRAQNIRGVIANLPLESSLAERLSRENDDLACLFLDVPPETDVSCVRFDHQEGSGACVKHLWELGHRQFGLLAGPAQSISARLRLGCWRESLHRFGVTNAITAWGDWSASSGWAKTFELIHANPRISAIIVANDQMALGVLSALAQLKRTGAHSVSVTGYDDTADSLFFQPALTTVAQDFNLLGQRAVEIVTSLMAQSPPPRKVLTLLPTRLVVRESTYPYPAQQTTADIIEELKTLINKL</sequence>
<dbReference type="Gene3D" id="1.10.260.40">
    <property type="entry name" value="lambda repressor-like DNA-binding domains"/>
    <property type="match status" value="1"/>
</dbReference>
<dbReference type="PANTHER" id="PTHR30146">
    <property type="entry name" value="LACI-RELATED TRANSCRIPTIONAL REPRESSOR"/>
    <property type="match status" value="1"/>
</dbReference>
<keyword evidence="2" id="KW-0238">DNA-binding</keyword>
<dbReference type="InterPro" id="IPR046335">
    <property type="entry name" value="LacI/GalR-like_sensor"/>
</dbReference>
<dbReference type="PANTHER" id="PTHR30146:SF153">
    <property type="entry name" value="LACTOSE OPERON REPRESSOR"/>
    <property type="match status" value="1"/>
</dbReference>
<dbReference type="PRINTS" id="PR00036">
    <property type="entry name" value="HTHLACI"/>
</dbReference>
<dbReference type="SMART" id="SM00354">
    <property type="entry name" value="HTH_LACI"/>
    <property type="match status" value="1"/>
</dbReference>
<accession>A0A1B7ISH0</accession>
<evidence type="ECO:0000256" key="1">
    <source>
        <dbReference type="ARBA" id="ARBA00023015"/>
    </source>
</evidence>
<protein>
    <submittedName>
        <fullName evidence="6">Lac operon transcriptional repressor</fullName>
    </submittedName>
</protein>
<dbReference type="Pfam" id="PF13377">
    <property type="entry name" value="Peripla_BP_3"/>
    <property type="match status" value="1"/>
</dbReference>